<proteinExistence type="predicted"/>
<accession>R4TN05</accession>
<dbReference type="Proteomes" id="UP000202786">
    <property type="component" value="Segment"/>
</dbReference>
<keyword evidence="2" id="KW-1185">Reference proteome</keyword>
<name>R4TN05_9CAUD</name>
<reference evidence="1 2" key="1">
    <citation type="submission" date="2012-12" db="EMBL/GenBank/DDBJ databases">
        <authorList>
            <person name="Sencilo A."/>
            <person name="Jacobs-Sera D."/>
            <person name="Russell D.A."/>
            <person name="Ko C."/>
            <person name="Atanasova N."/>
            <person name="Osterlund E."/>
            <person name="Oksanen H.M."/>
            <person name="Bamford D.H."/>
            <person name="Hatfull G.F."/>
            <person name="Roine E."/>
            <person name="Hendrix R.W."/>
        </authorList>
    </citation>
    <scope>NUCLEOTIDE SEQUENCE [LARGE SCALE GENOMIC DNA]</scope>
</reference>
<dbReference type="RefSeq" id="YP_008059461.1">
    <property type="nucleotide sequence ID" value="NC_021328.1"/>
</dbReference>
<sequence length="101" mass="11374">MARDNARLTHAMYDKDSFNSENTGPYALPNAADNRFIEAVGSLPGFRAQFYSLEGDVMVSCDRVRIDQNLPEALDLLAERFGMVRTDNYNSPNVVTFEYEG</sequence>
<evidence type="ECO:0000313" key="1">
    <source>
        <dbReference type="EMBL" id="AGM11583.1"/>
    </source>
</evidence>
<dbReference type="KEGG" id="vg:16193992"/>
<dbReference type="EMBL" id="KC292026">
    <property type="protein sequence ID" value="AGM11583.1"/>
    <property type="molecule type" value="Genomic_DNA"/>
</dbReference>
<protein>
    <submittedName>
        <fullName evidence="1">Uncharacterized protein</fullName>
    </submittedName>
</protein>
<evidence type="ECO:0000313" key="2">
    <source>
        <dbReference type="Proteomes" id="UP000202786"/>
    </source>
</evidence>
<gene>
    <name evidence="1" type="primary">286</name>
    <name evidence="1" type="ORF">HGTV1_286</name>
</gene>
<dbReference type="GeneID" id="16193992"/>
<organism evidence="1 2">
    <name type="scientific">Halogranum tailed virus 1</name>
    <dbReference type="NCBI Taxonomy" id="1273749"/>
    <lineage>
        <taxon>Viruses</taxon>
        <taxon>Duplodnaviria</taxon>
        <taxon>Heunggongvirae</taxon>
        <taxon>Uroviricota</taxon>
        <taxon>Caudoviricetes</taxon>
        <taxon>Thumleimavirales</taxon>
        <taxon>Halomagnusviridae</taxon>
        <taxon>Hagravirus</taxon>
        <taxon>Hagravirus capitaneum</taxon>
        <taxon>Hagravirus HGTV1</taxon>
    </lineage>
</organism>